<accession>A0A4R2T556</accession>
<name>A0A4R2T556_9FIRM</name>
<evidence type="ECO:0000313" key="2">
    <source>
        <dbReference type="Proteomes" id="UP000295504"/>
    </source>
</evidence>
<evidence type="ECO:0000313" key="1">
    <source>
        <dbReference type="EMBL" id="TCP97185.1"/>
    </source>
</evidence>
<comment type="caution">
    <text evidence="1">The sequence shown here is derived from an EMBL/GenBank/DDBJ whole genome shotgun (WGS) entry which is preliminary data.</text>
</comment>
<dbReference type="Proteomes" id="UP000295504">
    <property type="component" value="Unassembled WGS sequence"/>
</dbReference>
<organism evidence="1 2">
    <name type="scientific">Serpentinicella alkaliphila</name>
    <dbReference type="NCBI Taxonomy" id="1734049"/>
    <lineage>
        <taxon>Bacteria</taxon>
        <taxon>Bacillati</taxon>
        <taxon>Bacillota</taxon>
        <taxon>Clostridia</taxon>
        <taxon>Peptostreptococcales</taxon>
        <taxon>Natronincolaceae</taxon>
        <taxon>Serpentinicella</taxon>
    </lineage>
</organism>
<evidence type="ECO:0008006" key="3">
    <source>
        <dbReference type="Google" id="ProtNLM"/>
    </source>
</evidence>
<reference evidence="1 2" key="1">
    <citation type="submission" date="2019-03" db="EMBL/GenBank/DDBJ databases">
        <title>Genomic Encyclopedia of Type Strains, Phase IV (KMG-IV): sequencing the most valuable type-strain genomes for metagenomic binning, comparative biology and taxonomic classification.</title>
        <authorList>
            <person name="Goeker M."/>
        </authorList>
    </citation>
    <scope>NUCLEOTIDE SEQUENCE [LARGE SCALE GENOMIC DNA]</scope>
    <source>
        <strain evidence="1 2">DSM 100013</strain>
    </source>
</reference>
<proteinExistence type="predicted"/>
<dbReference type="RefSeq" id="WP_243098275.1">
    <property type="nucleotide sequence ID" value="NZ_CP058648.1"/>
</dbReference>
<keyword evidence="2" id="KW-1185">Reference proteome</keyword>
<gene>
    <name evidence="1" type="ORF">EDD79_104713</name>
</gene>
<protein>
    <recommendedName>
        <fullName evidence="3">Sugar phosphate isomerase/epimerase</fullName>
    </recommendedName>
</protein>
<sequence>MTNLKKYMKVGIVHFMTFPEIIRGEGPIIETVKKIDKYEYFDAIEISWIKDKDGREKVAK</sequence>
<dbReference type="AlphaFoldDB" id="A0A4R2T556"/>
<dbReference type="EMBL" id="SLYC01000047">
    <property type="protein sequence ID" value="TCP97185.1"/>
    <property type="molecule type" value="Genomic_DNA"/>
</dbReference>